<dbReference type="CDD" id="cd02440">
    <property type="entry name" value="AdoMet_MTases"/>
    <property type="match status" value="1"/>
</dbReference>
<dbReference type="Proteomes" id="UP001296873">
    <property type="component" value="Unassembled WGS sequence"/>
</dbReference>
<keyword evidence="1" id="KW-0489">Methyltransferase</keyword>
<feature type="domain" description="Methyltransferase" evidence="3">
    <location>
        <begin position="39"/>
        <end position="126"/>
    </location>
</feature>
<evidence type="ECO:0000313" key="5">
    <source>
        <dbReference type="Proteomes" id="UP001296873"/>
    </source>
</evidence>
<dbReference type="Pfam" id="PF13649">
    <property type="entry name" value="Methyltransf_25"/>
    <property type="match status" value="1"/>
</dbReference>
<reference evidence="4 5" key="1">
    <citation type="journal article" date="2020" name="Microorganisms">
        <title>Osmotic Adaptation and Compatible Solute Biosynthesis of Phototrophic Bacteria as Revealed from Genome Analyses.</title>
        <authorList>
            <person name="Imhoff J.F."/>
            <person name="Rahn T."/>
            <person name="Kunzel S."/>
            <person name="Keller A."/>
            <person name="Neulinger S.C."/>
        </authorList>
    </citation>
    <scope>NUCLEOTIDE SEQUENCE [LARGE SCALE GENOMIC DNA]</scope>
    <source>
        <strain evidence="4 5">DSM 9895</strain>
    </source>
</reference>
<organism evidence="4 5">
    <name type="scientific">Rhodovibrio sodomensis</name>
    <dbReference type="NCBI Taxonomy" id="1088"/>
    <lineage>
        <taxon>Bacteria</taxon>
        <taxon>Pseudomonadati</taxon>
        <taxon>Pseudomonadota</taxon>
        <taxon>Alphaproteobacteria</taxon>
        <taxon>Rhodospirillales</taxon>
        <taxon>Rhodovibrionaceae</taxon>
        <taxon>Rhodovibrio</taxon>
    </lineage>
</organism>
<evidence type="ECO:0000259" key="3">
    <source>
        <dbReference type="Pfam" id="PF13649"/>
    </source>
</evidence>
<evidence type="ECO:0000256" key="2">
    <source>
        <dbReference type="ARBA" id="ARBA00022679"/>
    </source>
</evidence>
<dbReference type="Gene3D" id="3.40.50.150">
    <property type="entry name" value="Vaccinia Virus protein VP39"/>
    <property type="match status" value="1"/>
</dbReference>
<evidence type="ECO:0000256" key="1">
    <source>
        <dbReference type="ARBA" id="ARBA00022603"/>
    </source>
</evidence>
<dbReference type="PANTHER" id="PTHR43861:SF1">
    <property type="entry name" value="TRANS-ACONITATE 2-METHYLTRANSFERASE"/>
    <property type="match status" value="1"/>
</dbReference>
<sequence length="192" mass="21599">MRYNVIDPESYFEATAFLDMGTVLSGFERNLPAGARDLLDAGCGSGRDARVLIDRGYRVTAFDAHHELCRLASERLGVPAICKTFEQVDWHEQFDGIWACASLLHLTPAALTDAVHRLARALRVRGVIQMSFKEGDGPRIDRLGRYMHDQSWLSLKHLLCGCPDLELVRIFNTGDRMPGRDTTWINAVARRV</sequence>
<dbReference type="RefSeq" id="WP_200338467.1">
    <property type="nucleotide sequence ID" value="NZ_NRRL01000001.1"/>
</dbReference>
<dbReference type="InterPro" id="IPR029063">
    <property type="entry name" value="SAM-dependent_MTases_sf"/>
</dbReference>
<proteinExistence type="predicted"/>
<keyword evidence="2" id="KW-0808">Transferase</keyword>
<name>A0ABS1D7Q9_9PROT</name>
<dbReference type="SUPFAM" id="SSF53335">
    <property type="entry name" value="S-adenosyl-L-methionine-dependent methyltransferases"/>
    <property type="match status" value="1"/>
</dbReference>
<comment type="caution">
    <text evidence="4">The sequence shown here is derived from an EMBL/GenBank/DDBJ whole genome shotgun (WGS) entry which is preliminary data.</text>
</comment>
<protein>
    <recommendedName>
        <fullName evidence="3">Methyltransferase domain-containing protein</fullName>
    </recommendedName>
</protein>
<dbReference type="EMBL" id="NRRL01000001">
    <property type="protein sequence ID" value="MBK1666459.1"/>
    <property type="molecule type" value="Genomic_DNA"/>
</dbReference>
<accession>A0ABS1D7Q9</accession>
<dbReference type="InterPro" id="IPR041698">
    <property type="entry name" value="Methyltransf_25"/>
</dbReference>
<dbReference type="PANTHER" id="PTHR43861">
    <property type="entry name" value="TRANS-ACONITATE 2-METHYLTRANSFERASE-RELATED"/>
    <property type="match status" value="1"/>
</dbReference>
<gene>
    <name evidence="4" type="ORF">CKO28_00195</name>
</gene>
<keyword evidence="5" id="KW-1185">Reference proteome</keyword>
<evidence type="ECO:0000313" key="4">
    <source>
        <dbReference type="EMBL" id="MBK1666459.1"/>
    </source>
</evidence>